<evidence type="ECO:0000313" key="6">
    <source>
        <dbReference type="Proteomes" id="UP001220509"/>
    </source>
</evidence>
<evidence type="ECO:0000259" key="4">
    <source>
        <dbReference type="SMART" id="SM00849"/>
    </source>
</evidence>
<dbReference type="Proteomes" id="UP001220509">
    <property type="component" value="Chromosome"/>
</dbReference>
<feature type="domain" description="Metallo-beta-lactamase" evidence="4">
    <location>
        <begin position="22"/>
        <end position="223"/>
    </location>
</feature>
<dbReference type="PANTHER" id="PTHR42951">
    <property type="entry name" value="METALLO-BETA-LACTAMASE DOMAIN-CONTAINING"/>
    <property type="match status" value="1"/>
</dbReference>
<dbReference type="SUPFAM" id="SSF56281">
    <property type="entry name" value="Metallo-hydrolase/oxidoreductase"/>
    <property type="match status" value="1"/>
</dbReference>
<gene>
    <name evidence="5" type="ORF">PQ456_02120</name>
</gene>
<evidence type="ECO:0000256" key="1">
    <source>
        <dbReference type="ARBA" id="ARBA00034221"/>
    </source>
</evidence>
<dbReference type="Gene3D" id="3.60.15.10">
    <property type="entry name" value="Ribonuclease Z/Hydroxyacylglutathione hydrolase-like"/>
    <property type="match status" value="1"/>
</dbReference>
<dbReference type="Pfam" id="PF00753">
    <property type="entry name" value="Lactamase_B"/>
    <property type="match status" value="1"/>
</dbReference>
<evidence type="ECO:0000256" key="3">
    <source>
        <dbReference type="ARBA" id="ARBA00048505"/>
    </source>
</evidence>
<dbReference type="InterPro" id="IPR036866">
    <property type="entry name" value="RibonucZ/Hydroxyglut_hydro"/>
</dbReference>
<dbReference type="InterPro" id="IPR050855">
    <property type="entry name" value="NDM-1-like"/>
</dbReference>
<protein>
    <submittedName>
        <fullName evidence="5">MBL fold metallo-hydrolase</fullName>
    </submittedName>
</protein>
<dbReference type="AlphaFoldDB" id="A0AAX3M2K5"/>
<evidence type="ECO:0000256" key="2">
    <source>
        <dbReference type="ARBA" id="ARBA00034301"/>
    </source>
</evidence>
<reference evidence="5 6" key="1">
    <citation type="submission" date="2023-02" db="EMBL/GenBank/DDBJ databases">
        <title>Genome sequence of Paenibacillus kyungheensis KACC 18744.</title>
        <authorList>
            <person name="Kim S."/>
            <person name="Heo J."/>
            <person name="Kwon S.-W."/>
        </authorList>
    </citation>
    <scope>NUCLEOTIDE SEQUENCE [LARGE SCALE GENOMIC DNA]</scope>
    <source>
        <strain evidence="5 6">KACC 18744</strain>
    </source>
</reference>
<dbReference type="EMBL" id="CP117416">
    <property type="protein sequence ID" value="WCT56350.1"/>
    <property type="molecule type" value="Genomic_DNA"/>
</dbReference>
<keyword evidence="6" id="KW-1185">Reference proteome</keyword>
<dbReference type="PANTHER" id="PTHR42951:SF15">
    <property type="entry name" value="METALLO-BETA-LACTAMASE SUPERFAMILY PROTEIN"/>
    <property type="match status" value="1"/>
</dbReference>
<name>A0AAX3M2K5_9BACL</name>
<proteinExistence type="predicted"/>
<dbReference type="InterPro" id="IPR001279">
    <property type="entry name" value="Metallo-B-lactamas"/>
</dbReference>
<accession>A0AAX3M2K5</accession>
<comment type="function">
    <text evidence="2">Counteracts the endogenous Pycsar antiviral defense system. Phosphodiesterase that enables metal-dependent hydrolysis of host cyclic nucleotide Pycsar defense signals such as cCMP and cUMP.</text>
</comment>
<evidence type="ECO:0000313" key="5">
    <source>
        <dbReference type="EMBL" id="WCT56350.1"/>
    </source>
</evidence>
<comment type="catalytic activity">
    <reaction evidence="1">
        <text>3',5'-cyclic CMP + H2O = CMP + H(+)</text>
        <dbReference type="Rhea" id="RHEA:72675"/>
        <dbReference type="ChEBI" id="CHEBI:15377"/>
        <dbReference type="ChEBI" id="CHEBI:15378"/>
        <dbReference type="ChEBI" id="CHEBI:58003"/>
        <dbReference type="ChEBI" id="CHEBI:60377"/>
    </reaction>
    <physiologicalReaction direction="left-to-right" evidence="1">
        <dbReference type="Rhea" id="RHEA:72676"/>
    </physiologicalReaction>
</comment>
<organism evidence="5 6">
    <name type="scientific">Paenibacillus kyungheensis</name>
    <dbReference type="NCBI Taxonomy" id="1452732"/>
    <lineage>
        <taxon>Bacteria</taxon>
        <taxon>Bacillati</taxon>
        <taxon>Bacillota</taxon>
        <taxon>Bacilli</taxon>
        <taxon>Bacillales</taxon>
        <taxon>Paenibacillaceae</taxon>
        <taxon>Paenibacillus</taxon>
    </lineage>
</organism>
<dbReference type="CDD" id="cd07721">
    <property type="entry name" value="yflN-like_MBL-fold"/>
    <property type="match status" value="1"/>
</dbReference>
<dbReference type="KEGG" id="pka:PQ456_02120"/>
<sequence length="242" mass="26598">MKIADHIEMLEIKVPMGEHEMVIHPVVIYADNQAVLFDTGVPGCYDKIIEQIDPAYPVQSVILTHDDLDHIGSFPQFLEAASGTLDVYTHAQNVGAINGTEPFSKANPERINSMLEQFPESIQKSFRSAFSTDTPENVNHVLQGNEVLPFGEGLQVIHTPGHTPGHTSFYDIASKTLIAADALIVENGELHGPNPSFTLDMEQATNSLRAFQKLPIEAIVCYHGGLFKGDIQQRLNELVNPS</sequence>
<dbReference type="SMART" id="SM00849">
    <property type="entry name" value="Lactamase_B"/>
    <property type="match status" value="1"/>
</dbReference>
<dbReference type="RefSeq" id="WP_273614645.1">
    <property type="nucleotide sequence ID" value="NZ_CP117416.1"/>
</dbReference>
<comment type="catalytic activity">
    <reaction evidence="3">
        <text>3',5'-cyclic UMP + H2O = UMP + H(+)</text>
        <dbReference type="Rhea" id="RHEA:70575"/>
        <dbReference type="ChEBI" id="CHEBI:15377"/>
        <dbReference type="ChEBI" id="CHEBI:15378"/>
        <dbReference type="ChEBI" id="CHEBI:57865"/>
        <dbReference type="ChEBI" id="CHEBI:184387"/>
    </reaction>
    <physiologicalReaction direction="left-to-right" evidence="3">
        <dbReference type="Rhea" id="RHEA:70576"/>
    </physiologicalReaction>
</comment>